<name>I3EBS9_BACMM</name>
<dbReference type="Proteomes" id="UP000027602">
    <property type="component" value="Chromosome"/>
</dbReference>
<dbReference type="HOGENOM" id="CLU_1538520_0_0_9"/>
<dbReference type="OrthoDB" id="2691481at2"/>
<protein>
    <submittedName>
        <fullName evidence="2">Uncharacterized protein</fullName>
    </submittedName>
</protein>
<evidence type="ECO:0000313" key="3">
    <source>
        <dbReference type="Proteomes" id="UP000027602"/>
    </source>
</evidence>
<organism evidence="2 3">
    <name type="scientific">Bacillus methanolicus (strain MGA3 / ATCC 53907)</name>
    <dbReference type="NCBI Taxonomy" id="796606"/>
    <lineage>
        <taxon>Bacteria</taxon>
        <taxon>Bacillati</taxon>
        <taxon>Bacillota</taxon>
        <taxon>Bacilli</taxon>
        <taxon>Bacillales</taxon>
        <taxon>Bacillaceae</taxon>
        <taxon>Bacillus</taxon>
    </lineage>
</organism>
<gene>
    <name evidence="2" type="ORF">BMMGA3_16390</name>
</gene>
<feature type="compositionally biased region" description="Acidic residues" evidence="1">
    <location>
        <begin position="184"/>
        <end position="194"/>
    </location>
</feature>
<dbReference type="KEGG" id="bmet:BMMGA3_16390"/>
<reference evidence="2 3" key="1">
    <citation type="journal article" date="2015" name="BMC Genomics">
        <title>Transcriptome analysis of thermophilic methylotrophic Bacillus methanolicus MGA3 using RNA-sequencing provides detailed insights into its previously uncharted transcriptional landscape.</title>
        <authorList>
            <person name="Irla M."/>
            <person name="Neshat A."/>
            <person name="Brautaset T."/>
            <person name="Ruckert C."/>
            <person name="Kalinowski J."/>
            <person name="Wendisch V.F."/>
        </authorList>
    </citation>
    <scope>NUCLEOTIDE SEQUENCE [LARGE SCALE GENOMIC DNA]</scope>
    <source>
        <strain evidence="3">MGA3 / ATCC 53907</strain>
    </source>
</reference>
<evidence type="ECO:0000313" key="2">
    <source>
        <dbReference type="EMBL" id="AIE61631.1"/>
    </source>
</evidence>
<keyword evidence="3" id="KW-1185">Reference proteome</keyword>
<dbReference type="STRING" id="796606.BMMGA3_16390"/>
<sequence length="208" mass="23605">MSKSASNGIKRGQTIAFRIPSDTPDHIVKQLQKLKETEKRNFSSKIAEFVIQGVSQSLSKERETISIPLPQKLNKVQRDWLKHEHSEALLGSIIYQLISDPVRSVSLLAALNSKATDIDQALYLQEEEPMPDFEFDEQSVLSSDKPKKQSLTESNEKNTQKNLNEMEDDLANIDWESINSQSGIEDEKEEEGNDLDTLLGEFLNQMNK</sequence>
<dbReference type="EMBL" id="CP007739">
    <property type="protein sequence ID" value="AIE61631.1"/>
    <property type="molecule type" value="Genomic_DNA"/>
</dbReference>
<accession>I3EBS9</accession>
<dbReference type="eggNOG" id="ENOG502ZS2A">
    <property type="taxonomic scope" value="Bacteria"/>
</dbReference>
<proteinExistence type="predicted"/>
<evidence type="ECO:0000256" key="1">
    <source>
        <dbReference type="SAM" id="MobiDB-lite"/>
    </source>
</evidence>
<dbReference type="RefSeq" id="WP_003346955.1">
    <property type="nucleotide sequence ID" value="NZ_ADWW01000001.1"/>
</dbReference>
<feature type="region of interest" description="Disordered" evidence="1">
    <location>
        <begin position="134"/>
        <end position="208"/>
    </location>
</feature>
<dbReference type="AlphaFoldDB" id="I3EBS9"/>